<organism evidence="3 4">
    <name type="scientific">Flavihumibacter fluminis</name>
    <dbReference type="NCBI Taxonomy" id="2909236"/>
    <lineage>
        <taxon>Bacteria</taxon>
        <taxon>Pseudomonadati</taxon>
        <taxon>Bacteroidota</taxon>
        <taxon>Chitinophagia</taxon>
        <taxon>Chitinophagales</taxon>
        <taxon>Chitinophagaceae</taxon>
        <taxon>Flavihumibacter</taxon>
    </lineage>
</organism>
<feature type="transmembrane region" description="Helical" evidence="1">
    <location>
        <begin position="49"/>
        <end position="70"/>
    </location>
</feature>
<protein>
    <submittedName>
        <fullName evidence="3">Sensor histidine kinase</fullName>
    </submittedName>
</protein>
<dbReference type="RefSeq" id="WP_234864825.1">
    <property type="nucleotide sequence ID" value="NZ_JAKEVY010000002.1"/>
</dbReference>
<evidence type="ECO:0000313" key="3">
    <source>
        <dbReference type="EMBL" id="MCF1714291.1"/>
    </source>
</evidence>
<dbReference type="GO" id="GO:0016301">
    <property type="term" value="F:kinase activity"/>
    <property type="evidence" value="ECO:0007669"/>
    <property type="project" value="UniProtKB-KW"/>
</dbReference>
<sequence length="351" mass="39986">MVSGNSHKWILHVLFWITIYFIYIAQRIFMVEEDGIAQSISPDLLLKLFVHLLAVGLTSYVICLKVLPLLLEKKNWLTGSLYLLVSVYLIGVINRIAVIYLLEPLLGIHKEKESLFEIATDIPVLIQHYIIGNIADALPFIIFYLILDRQMVLRKQVETEQQKKEAELIALKSQLNPHFLFNTLNNIYSLSLQQSPLAAVCIEKLSFILDYVLYRCTDKYVSLQKEIELIGNYMELGEIRYGNRLKPYFTHSTDNSYTIAPLLLLTIVENMLKHSAGGVNGQIHFLVDIKAANNRLELVAENSFDKSSPEGQGIGLTNLQKQLDLLYPGRYTFDMKADNGIFSTNLSIDLT</sequence>
<accession>A0ABS9BF01</accession>
<name>A0ABS9BF01_9BACT</name>
<keyword evidence="4" id="KW-1185">Reference proteome</keyword>
<feature type="transmembrane region" description="Helical" evidence="1">
    <location>
        <begin position="9"/>
        <end position="29"/>
    </location>
</feature>
<dbReference type="PANTHER" id="PTHR34220">
    <property type="entry name" value="SENSOR HISTIDINE KINASE YPDA"/>
    <property type="match status" value="1"/>
</dbReference>
<evidence type="ECO:0000259" key="2">
    <source>
        <dbReference type="Pfam" id="PF06580"/>
    </source>
</evidence>
<proteinExistence type="predicted"/>
<dbReference type="PANTHER" id="PTHR34220:SF7">
    <property type="entry name" value="SENSOR HISTIDINE KINASE YPDA"/>
    <property type="match status" value="1"/>
</dbReference>
<dbReference type="Proteomes" id="UP001200145">
    <property type="component" value="Unassembled WGS sequence"/>
</dbReference>
<feature type="transmembrane region" description="Helical" evidence="1">
    <location>
        <begin position="82"/>
        <end position="102"/>
    </location>
</feature>
<keyword evidence="1" id="KW-0812">Transmembrane</keyword>
<gene>
    <name evidence="3" type="ORF">L0U88_06590</name>
</gene>
<dbReference type="EMBL" id="JAKEVY010000002">
    <property type="protein sequence ID" value="MCF1714291.1"/>
    <property type="molecule type" value="Genomic_DNA"/>
</dbReference>
<comment type="caution">
    <text evidence="3">The sequence shown here is derived from an EMBL/GenBank/DDBJ whole genome shotgun (WGS) entry which is preliminary data.</text>
</comment>
<evidence type="ECO:0000313" key="4">
    <source>
        <dbReference type="Proteomes" id="UP001200145"/>
    </source>
</evidence>
<keyword evidence="3" id="KW-0808">Transferase</keyword>
<keyword evidence="3" id="KW-0418">Kinase</keyword>
<dbReference type="Pfam" id="PF06580">
    <property type="entry name" value="His_kinase"/>
    <property type="match status" value="1"/>
</dbReference>
<reference evidence="3 4" key="1">
    <citation type="submission" date="2022-01" db="EMBL/GenBank/DDBJ databases">
        <title>Flavihumibacter sp. nov., isolated from sediment of a river.</title>
        <authorList>
            <person name="Liu H."/>
        </authorList>
    </citation>
    <scope>NUCLEOTIDE SEQUENCE [LARGE SCALE GENOMIC DNA]</scope>
    <source>
        <strain evidence="3 4">RY-1</strain>
    </source>
</reference>
<keyword evidence="1" id="KW-0472">Membrane</keyword>
<feature type="transmembrane region" description="Helical" evidence="1">
    <location>
        <begin position="122"/>
        <end position="147"/>
    </location>
</feature>
<feature type="domain" description="Signal transduction histidine kinase internal region" evidence="2">
    <location>
        <begin position="166"/>
        <end position="245"/>
    </location>
</feature>
<dbReference type="InterPro" id="IPR050640">
    <property type="entry name" value="Bact_2-comp_sensor_kinase"/>
</dbReference>
<keyword evidence="1" id="KW-1133">Transmembrane helix</keyword>
<dbReference type="InterPro" id="IPR010559">
    <property type="entry name" value="Sig_transdc_His_kin_internal"/>
</dbReference>
<evidence type="ECO:0000256" key="1">
    <source>
        <dbReference type="SAM" id="Phobius"/>
    </source>
</evidence>